<reference evidence="1" key="1">
    <citation type="journal article" date="2021" name="ISME J.">
        <title>Genomic evolution of the class Acidithiobacillia: deep-branching Proteobacteria living in extreme acidic conditions.</title>
        <authorList>
            <person name="Moya-Beltran A."/>
            <person name="Beard S."/>
            <person name="Rojas-Villalobos C."/>
            <person name="Issotta F."/>
            <person name="Gallardo Y."/>
            <person name="Ulloa R."/>
            <person name="Giaveno A."/>
            <person name="Degli Esposti M."/>
            <person name="Johnson D.B."/>
            <person name="Quatrini R."/>
        </authorList>
    </citation>
    <scope>NUCLEOTIDE SEQUENCE</scope>
    <source>
        <strain evidence="1">VAN18-1</strain>
    </source>
</reference>
<comment type="caution">
    <text evidence="1">The sequence shown here is derived from an EMBL/GenBank/DDBJ whole genome shotgun (WGS) entry which is preliminary data.</text>
</comment>
<keyword evidence="2" id="KW-1185">Reference proteome</keyword>
<name>A0AAE2YRT5_9PROT</name>
<protein>
    <submittedName>
        <fullName evidence="1">Uncharacterized protein</fullName>
    </submittedName>
</protein>
<dbReference type="Proteomes" id="UP001197378">
    <property type="component" value="Unassembled WGS sequence"/>
</dbReference>
<dbReference type="RefSeq" id="WP_215885665.1">
    <property type="nucleotide sequence ID" value="NZ_JAAXYO010000154.1"/>
</dbReference>
<dbReference type="EMBL" id="JAAXYO010000154">
    <property type="protein sequence ID" value="MBU2788610.1"/>
    <property type="molecule type" value="Genomic_DNA"/>
</dbReference>
<evidence type="ECO:0000313" key="1">
    <source>
        <dbReference type="EMBL" id="MBU2788610.1"/>
    </source>
</evidence>
<evidence type="ECO:0000313" key="2">
    <source>
        <dbReference type="Proteomes" id="UP001197378"/>
    </source>
</evidence>
<sequence>MRITTLIAITLLLTKAGLSAASLLAIDLRPNASMDLFDKRLARLLDEGVRDRAERLEAGEKVGTFAIFLHLREAAAIVWSVARRFVHALRHHLDEVVEAPSVSGTVGLSFSFPSKRGVQHG</sequence>
<proteinExistence type="predicted"/>
<accession>A0AAE2YRT5</accession>
<gene>
    <name evidence="1" type="ORF">HFQ13_10450</name>
</gene>
<dbReference type="AlphaFoldDB" id="A0AAE2YRT5"/>
<organism evidence="1 2">
    <name type="scientific">Igneacidithiobacillus copahuensis</name>
    <dbReference type="NCBI Taxonomy" id="2724909"/>
    <lineage>
        <taxon>Bacteria</taxon>
        <taxon>Pseudomonadati</taxon>
        <taxon>Pseudomonadota</taxon>
        <taxon>Acidithiobacillia</taxon>
        <taxon>Acidithiobacillales</taxon>
        <taxon>Acidithiobacillaceae</taxon>
        <taxon>Igneacidithiobacillus</taxon>
    </lineage>
</organism>